<keyword evidence="4 9" id="KW-0408">Iron</keyword>
<comment type="catalytic activity">
    <reaction evidence="9 10">
        <text>heme b + 2 H(+) = protoporphyrin IX + Fe(2+)</text>
        <dbReference type="Rhea" id="RHEA:22584"/>
        <dbReference type="ChEBI" id="CHEBI:15378"/>
        <dbReference type="ChEBI" id="CHEBI:29033"/>
        <dbReference type="ChEBI" id="CHEBI:57306"/>
        <dbReference type="ChEBI" id="CHEBI:60344"/>
        <dbReference type="EC" id="4.98.1.1"/>
    </reaction>
</comment>
<dbReference type="Pfam" id="PF00762">
    <property type="entry name" value="Ferrochelatase"/>
    <property type="match status" value="1"/>
</dbReference>
<evidence type="ECO:0000256" key="3">
    <source>
        <dbReference type="ARBA" id="ARBA00022723"/>
    </source>
</evidence>
<keyword evidence="7 9" id="KW-0627">Porphyrin biosynthesis</keyword>
<dbReference type="Proteomes" id="UP000095230">
    <property type="component" value="Unassembled WGS sequence"/>
</dbReference>
<dbReference type="PROSITE" id="PS00534">
    <property type="entry name" value="FERROCHELATASE"/>
    <property type="match status" value="1"/>
</dbReference>
<dbReference type="InterPro" id="IPR019772">
    <property type="entry name" value="Ferrochelatase_AS"/>
</dbReference>
<dbReference type="HAMAP" id="MF_00323">
    <property type="entry name" value="Ferrochelatase"/>
    <property type="match status" value="1"/>
</dbReference>
<dbReference type="InterPro" id="IPR033644">
    <property type="entry name" value="Ferrochelatase_C"/>
</dbReference>
<evidence type="ECO:0000256" key="1">
    <source>
        <dbReference type="ARBA" id="ARBA00007718"/>
    </source>
</evidence>
<dbReference type="RefSeq" id="WP_028762827.1">
    <property type="nucleotide sequence ID" value="NZ_JBHOHD010000001.1"/>
</dbReference>
<feature type="binding site" evidence="9">
    <location>
        <position position="292"/>
    </location>
    <ligand>
        <name>Fe(2+)</name>
        <dbReference type="ChEBI" id="CHEBI:29033"/>
    </ligand>
</feature>
<gene>
    <name evidence="9" type="primary">hemH</name>
    <name evidence="11" type="ORF">BEL05_11430</name>
</gene>
<organism evidence="11 12">
    <name type="scientific">Shewanella colwelliana</name>
    <name type="common">Alteromonas colwelliana</name>
    <dbReference type="NCBI Taxonomy" id="23"/>
    <lineage>
        <taxon>Bacteria</taxon>
        <taxon>Pseudomonadati</taxon>
        <taxon>Pseudomonadota</taxon>
        <taxon>Gammaproteobacteria</taxon>
        <taxon>Alteromonadales</taxon>
        <taxon>Shewanellaceae</taxon>
        <taxon>Shewanella</taxon>
    </lineage>
</organism>
<dbReference type="PANTHER" id="PTHR11108">
    <property type="entry name" value="FERROCHELATASE"/>
    <property type="match status" value="1"/>
</dbReference>
<dbReference type="NCBIfam" id="TIGR00109">
    <property type="entry name" value="hemH"/>
    <property type="match status" value="1"/>
</dbReference>
<reference evidence="11 12" key="1">
    <citation type="submission" date="2016-07" db="EMBL/GenBank/DDBJ databases">
        <title>Whole-genome of two Shewanella species isolated from a digestive organ of sea cucumber Apostichopus japonicus Selenka 1867.</title>
        <authorList>
            <person name="Hong H.-H."/>
            <person name="Choi H."/>
            <person name="Cheon S."/>
            <person name="Oh J.-S."/>
            <person name="Lee H.-G."/>
            <person name="Park C."/>
        </authorList>
    </citation>
    <scope>NUCLEOTIDE SEQUENCE [LARGE SCALE GENOMIC DNA]</scope>
    <source>
        <strain evidence="11 12">CSB03KR</strain>
    </source>
</reference>
<keyword evidence="6 9" id="KW-0456">Lyase</keyword>
<dbReference type="GO" id="GO:0004325">
    <property type="term" value="F:ferrochelatase activity"/>
    <property type="evidence" value="ECO:0007669"/>
    <property type="project" value="UniProtKB-UniRule"/>
</dbReference>
<dbReference type="Gene3D" id="3.40.50.1400">
    <property type="match status" value="2"/>
</dbReference>
<sequence>MGNYKGLTKEQGHQQRARTTVLLMNLGTPSEPTTSAVRRYLAEFLADPRVVEIPKLIWLMILHGIILRVRPAKSAALYQQIWSEAGSPLMAITQKQTQKLADQLQAHGEKVNVDFCMRYGEPSVSDTLKRLHKEGTDKLVVLPLYPQYAAPTTASAFDALSKELSTWRYLPALHFINTYHDDPGYISALAASIKRDFELHGRPKKLVLSYHGMPERNLHLGDPYYCFCMKTTRLVVEVLGLQDSEYVTTFQSRFGKAKWLGPYTDATLTQLAADGVDDVAIICPAFSADCLETLEEIEHENREIFEQAGGKKYRYIAALNDEPQHIDMMANLVKPYLAR</sequence>
<comment type="pathway">
    <text evidence="9 10">Porphyrin-containing compound metabolism; protoheme biosynthesis; protoheme from protoporphyrin-IX: step 1/1.</text>
</comment>
<comment type="similarity">
    <text evidence="1 9 10">Belongs to the ferrochelatase family.</text>
</comment>
<keyword evidence="5 9" id="KW-0350">Heme biosynthesis</keyword>
<dbReference type="GO" id="GO:0006783">
    <property type="term" value="P:heme biosynthetic process"/>
    <property type="evidence" value="ECO:0007669"/>
    <property type="project" value="UniProtKB-UniRule"/>
</dbReference>
<proteinExistence type="inferred from homology"/>
<dbReference type="PANTHER" id="PTHR11108:SF1">
    <property type="entry name" value="FERROCHELATASE, MITOCHONDRIAL"/>
    <property type="match status" value="1"/>
</dbReference>
<evidence type="ECO:0000256" key="10">
    <source>
        <dbReference type="RuleBase" id="RU000607"/>
    </source>
</evidence>
<feature type="binding site" evidence="9">
    <location>
        <position position="211"/>
    </location>
    <ligand>
        <name>Fe(2+)</name>
        <dbReference type="ChEBI" id="CHEBI:29033"/>
    </ligand>
</feature>
<dbReference type="GO" id="GO:0046872">
    <property type="term" value="F:metal ion binding"/>
    <property type="evidence" value="ECO:0007669"/>
    <property type="project" value="UniProtKB-KW"/>
</dbReference>
<evidence type="ECO:0000256" key="8">
    <source>
        <dbReference type="ARBA" id="ARBA00024536"/>
    </source>
</evidence>
<evidence type="ECO:0000256" key="6">
    <source>
        <dbReference type="ARBA" id="ARBA00023239"/>
    </source>
</evidence>
<dbReference type="FunFam" id="3.40.50.1400:FF:000002">
    <property type="entry name" value="Ferrochelatase"/>
    <property type="match status" value="1"/>
</dbReference>
<dbReference type="InterPro" id="IPR001015">
    <property type="entry name" value="Ferrochelatase"/>
</dbReference>
<keyword evidence="2 9" id="KW-0963">Cytoplasm</keyword>
<comment type="catalytic activity">
    <reaction evidence="8">
        <text>Fe-coproporphyrin III + 2 H(+) = coproporphyrin III + Fe(2+)</text>
        <dbReference type="Rhea" id="RHEA:49572"/>
        <dbReference type="ChEBI" id="CHEBI:15378"/>
        <dbReference type="ChEBI" id="CHEBI:29033"/>
        <dbReference type="ChEBI" id="CHEBI:68438"/>
        <dbReference type="ChEBI" id="CHEBI:131725"/>
        <dbReference type="EC" id="4.99.1.9"/>
    </reaction>
    <physiologicalReaction direction="right-to-left" evidence="8">
        <dbReference type="Rhea" id="RHEA:49574"/>
    </physiologicalReaction>
</comment>
<dbReference type="AlphaFoldDB" id="A0A1E5IQT8"/>
<dbReference type="CDD" id="cd03411">
    <property type="entry name" value="Ferrochelatase_N"/>
    <property type="match status" value="1"/>
</dbReference>
<keyword evidence="3 9" id="KW-0479">Metal-binding</keyword>
<dbReference type="OrthoDB" id="9809741at2"/>
<dbReference type="EC" id="4.98.1.1" evidence="9 10"/>
<dbReference type="InterPro" id="IPR033659">
    <property type="entry name" value="Ferrochelatase_N"/>
</dbReference>
<dbReference type="UniPathway" id="UPA00252">
    <property type="reaction ID" value="UER00325"/>
</dbReference>
<comment type="caution">
    <text evidence="11">The sequence shown here is derived from an EMBL/GenBank/DDBJ whole genome shotgun (WGS) entry which is preliminary data.</text>
</comment>
<protein>
    <recommendedName>
        <fullName evidence="9 10">Ferrochelatase</fullName>
        <ecNumber evidence="9 10">4.98.1.1</ecNumber>
    </recommendedName>
    <alternativeName>
        <fullName evidence="9">Heme synthase</fullName>
    </alternativeName>
    <alternativeName>
        <fullName evidence="9">Protoheme ferro-lyase</fullName>
    </alternativeName>
</protein>
<dbReference type="SUPFAM" id="SSF53800">
    <property type="entry name" value="Chelatase"/>
    <property type="match status" value="1"/>
</dbReference>
<evidence type="ECO:0000256" key="9">
    <source>
        <dbReference type="HAMAP-Rule" id="MF_00323"/>
    </source>
</evidence>
<comment type="subcellular location">
    <subcellularLocation>
        <location evidence="9 10">Cytoplasm</location>
    </subcellularLocation>
</comment>
<comment type="function">
    <text evidence="9 10">Catalyzes the ferrous insertion into protoporphyrin IX.</text>
</comment>
<dbReference type="EMBL" id="MCBT01000046">
    <property type="protein sequence ID" value="OEG72870.1"/>
    <property type="molecule type" value="Genomic_DNA"/>
</dbReference>
<evidence type="ECO:0000256" key="4">
    <source>
        <dbReference type="ARBA" id="ARBA00023004"/>
    </source>
</evidence>
<evidence type="ECO:0000313" key="11">
    <source>
        <dbReference type="EMBL" id="OEG72870.1"/>
    </source>
</evidence>
<name>A0A1E5IQT8_SHECO</name>
<dbReference type="CDD" id="cd00419">
    <property type="entry name" value="Ferrochelatase_C"/>
    <property type="match status" value="1"/>
</dbReference>
<evidence type="ECO:0000256" key="5">
    <source>
        <dbReference type="ARBA" id="ARBA00023133"/>
    </source>
</evidence>
<accession>A0A1E5IQT8</accession>
<evidence type="ECO:0000256" key="7">
    <source>
        <dbReference type="ARBA" id="ARBA00023244"/>
    </source>
</evidence>
<evidence type="ECO:0000256" key="2">
    <source>
        <dbReference type="ARBA" id="ARBA00022490"/>
    </source>
</evidence>
<dbReference type="GO" id="GO:0005737">
    <property type="term" value="C:cytoplasm"/>
    <property type="evidence" value="ECO:0007669"/>
    <property type="project" value="UniProtKB-SubCell"/>
</dbReference>
<dbReference type="STRING" id="23.BEL05_11430"/>
<evidence type="ECO:0000313" key="12">
    <source>
        <dbReference type="Proteomes" id="UP000095230"/>
    </source>
</evidence>